<reference evidence="2" key="1">
    <citation type="submission" date="2023-07" db="EMBL/GenBank/DDBJ databases">
        <title>A chromosome-level genome assembly of Lolium multiflorum.</title>
        <authorList>
            <person name="Chen Y."/>
            <person name="Copetti D."/>
            <person name="Kolliker R."/>
            <person name="Studer B."/>
        </authorList>
    </citation>
    <scope>NUCLEOTIDE SEQUENCE</scope>
    <source>
        <strain evidence="2">02402/16</strain>
        <tissue evidence="2">Leaf</tissue>
    </source>
</reference>
<accession>A0AAD8RQM7</accession>
<dbReference type="PANTHER" id="PTHR31087">
    <property type="match status" value="1"/>
</dbReference>
<name>A0AAD8RQM7_LOLMU</name>
<dbReference type="InterPro" id="IPR025659">
    <property type="entry name" value="Tubby-like_C"/>
</dbReference>
<dbReference type="InterPro" id="IPR038595">
    <property type="entry name" value="LOR_sf"/>
</dbReference>
<dbReference type="EMBL" id="JAUUTY010000005">
    <property type="protein sequence ID" value="KAK1629230.1"/>
    <property type="molecule type" value="Genomic_DNA"/>
</dbReference>
<keyword evidence="3" id="KW-1185">Reference proteome</keyword>
<dbReference type="InterPro" id="IPR006311">
    <property type="entry name" value="TAT_signal"/>
</dbReference>
<dbReference type="Gene3D" id="2.40.160.200">
    <property type="entry name" value="LURP1-related"/>
    <property type="match status" value="1"/>
</dbReference>
<organism evidence="2 3">
    <name type="scientific">Lolium multiflorum</name>
    <name type="common">Italian ryegrass</name>
    <name type="synonym">Lolium perenne subsp. multiflorum</name>
    <dbReference type="NCBI Taxonomy" id="4521"/>
    <lineage>
        <taxon>Eukaryota</taxon>
        <taxon>Viridiplantae</taxon>
        <taxon>Streptophyta</taxon>
        <taxon>Embryophyta</taxon>
        <taxon>Tracheophyta</taxon>
        <taxon>Spermatophyta</taxon>
        <taxon>Magnoliopsida</taxon>
        <taxon>Liliopsida</taxon>
        <taxon>Poales</taxon>
        <taxon>Poaceae</taxon>
        <taxon>BOP clade</taxon>
        <taxon>Pooideae</taxon>
        <taxon>Poodae</taxon>
        <taxon>Poeae</taxon>
        <taxon>Poeae Chloroplast Group 2 (Poeae type)</taxon>
        <taxon>Loliodinae</taxon>
        <taxon>Loliinae</taxon>
        <taxon>Lolium</taxon>
    </lineage>
</organism>
<comment type="caution">
    <text evidence="2">The sequence shown here is derived from an EMBL/GenBank/DDBJ whole genome shotgun (WGS) entry which is preliminary data.</text>
</comment>
<dbReference type="PROSITE" id="PS51318">
    <property type="entry name" value="TAT"/>
    <property type="match status" value="1"/>
</dbReference>
<protein>
    <submittedName>
        <fullName evidence="2">Uncharacterized protein</fullName>
    </submittedName>
</protein>
<dbReference type="SUPFAM" id="SSF54518">
    <property type="entry name" value="Tubby C-terminal domain-like"/>
    <property type="match status" value="1"/>
</dbReference>
<dbReference type="Proteomes" id="UP001231189">
    <property type="component" value="Unassembled WGS sequence"/>
</dbReference>
<evidence type="ECO:0000313" key="3">
    <source>
        <dbReference type="Proteomes" id="UP001231189"/>
    </source>
</evidence>
<dbReference type="AlphaFoldDB" id="A0AAD8RQM7"/>
<gene>
    <name evidence="2" type="ORF">QYE76_003545</name>
</gene>
<sequence>MSRIHPNAEASRRRLLLRDAPGGAAPSADSAAASAAAKCYTVWMRSSMGFQGTDGFSVYDAGGALAFRVDNYSRRRKIFAGELTLMDGHGAPILSLRPQIISMHDQWNCYKVPEEGQAKRARSQQLFSMRKCSVLQGSREAEVYMSTACSTTTTTSPASHPAPPPAPQAPSFWIEGCFRRRSCKIRRVVDGQEVARIARKKAGPGKAPLTLGDDVFSLVVQPDVDCALIMALVVVLDRICWRPYTPLICSS</sequence>
<dbReference type="PANTHER" id="PTHR31087:SF95">
    <property type="entry name" value="EXPRESSED PROTEIN"/>
    <property type="match status" value="1"/>
</dbReference>
<dbReference type="InterPro" id="IPR007612">
    <property type="entry name" value="LOR"/>
</dbReference>
<proteinExistence type="inferred from homology"/>
<evidence type="ECO:0000313" key="2">
    <source>
        <dbReference type="EMBL" id="KAK1629230.1"/>
    </source>
</evidence>
<evidence type="ECO:0000256" key="1">
    <source>
        <dbReference type="ARBA" id="ARBA00005437"/>
    </source>
</evidence>
<dbReference type="Pfam" id="PF04525">
    <property type="entry name" value="LOR"/>
    <property type="match status" value="1"/>
</dbReference>
<comment type="similarity">
    <text evidence="1">Belongs to the LOR family.</text>
</comment>